<dbReference type="InterPro" id="IPR025874">
    <property type="entry name" value="DZR"/>
</dbReference>
<dbReference type="GeneID" id="102737461"/>
<protein>
    <submittedName>
        <fullName evidence="3">Double zinc ribbon and ankyrin repeat-containing protein 1-like</fullName>
    </submittedName>
</protein>
<evidence type="ECO:0000313" key="3">
    <source>
        <dbReference type="RefSeq" id="XP_030877523.1"/>
    </source>
</evidence>
<keyword evidence="2" id="KW-1185">Reference proteome</keyword>
<proteinExistence type="predicted"/>
<feature type="non-terminal residue" evidence="3">
    <location>
        <position position="1"/>
    </location>
</feature>
<dbReference type="PANTHER" id="PTHR16058">
    <property type="entry name" value="DOUBLE ZINC RIBBON AND ANKYRIN REPEAT-CONTAINING PROTEIN 1"/>
    <property type="match status" value="1"/>
</dbReference>
<accession>A0A7F8QB27</accession>
<dbReference type="OrthoDB" id="10033229at2759"/>
<organism evidence="2 3">
    <name type="scientific">Leptonychotes weddellii</name>
    <name type="common">Weddell seal</name>
    <name type="synonym">Otaria weddellii</name>
    <dbReference type="NCBI Taxonomy" id="9713"/>
    <lineage>
        <taxon>Eukaryota</taxon>
        <taxon>Metazoa</taxon>
        <taxon>Chordata</taxon>
        <taxon>Craniata</taxon>
        <taxon>Vertebrata</taxon>
        <taxon>Euteleostomi</taxon>
        <taxon>Mammalia</taxon>
        <taxon>Eutheria</taxon>
        <taxon>Laurasiatheria</taxon>
        <taxon>Carnivora</taxon>
        <taxon>Caniformia</taxon>
        <taxon>Pinnipedia</taxon>
        <taxon>Phocidae</taxon>
        <taxon>Monachinae</taxon>
        <taxon>Lobodontini</taxon>
        <taxon>Leptonychotes</taxon>
    </lineage>
</organism>
<dbReference type="PANTHER" id="PTHR16058:SF4">
    <property type="entry name" value="DOUBLE ZINC RIBBON AND ANKYRIN REPEAT-CONTAINING PROTEIN 1"/>
    <property type="match status" value="1"/>
</dbReference>
<dbReference type="Proteomes" id="UP000245341">
    <property type="component" value="Unplaced"/>
</dbReference>
<dbReference type="InterPro" id="IPR052481">
    <property type="entry name" value="DZAN1"/>
</dbReference>
<evidence type="ECO:0000259" key="1">
    <source>
        <dbReference type="Pfam" id="PF12773"/>
    </source>
</evidence>
<dbReference type="GO" id="GO:0042462">
    <property type="term" value="P:eye photoreceptor cell development"/>
    <property type="evidence" value="ECO:0007669"/>
    <property type="project" value="TreeGrafter"/>
</dbReference>
<dbReference type="RefSeq" id="XP_030877523.1">
    <property type="nucleotide sequence ID" value="XM_031021663.1"/>
</dbReference>
<reference evidence="3" key="1">
    <citation type="submission" date="2025-08" db="UniProtKB">
        <authorList>
            <consortium name="RefSeq"/>
        </authorList>
    </citation>
    <scope>IDENTIFICATION</scope>
    <source>
        <tissue evidence="3">Liver</tissue>
    </source>
</reference>
<evidence type="ECO:0000313" key="2">
    <source>
        <dbReference type="Proteomes" id="UP000245341"/>
    </source>
</evidence>
<dbReference type="Pfam" id="PF12773">
    <property type="entry name" value="DZR"/>
    <property type="match status" value="1"/>
</dbReference>
<feature type="domain" description="DZANK-type" evidence="1">
    <location>
        <begin position="107"/>
        <end position="155"/>
    </location>
</feature>
<sequence length="392" mass="43290">DCRQSGIVTKVFQVGYEPPNTVSSENHVENVLKDSSKQELKNGFVGSKLWKKYKNAENKQNWNVNLRKSAEYSINLPIDKSHCVPQRMRSGDKAPPLSTQKGETISCSKCGRGNRREACFCDWCGSTPGISACYSVCPKCGASNHPSARFCGSCGIYVKSLARLSLDNSLALAAGELGPFAEPRSAWQSLNVPLPRPDAGTRKDVGTQTAGLFYPSGALLAKKEQEMASQKQRQEKMSDHKPLLTAVSPGRGYWRKQLDHISAHLRSYAQNNPEFRALIAEPRMGKLISATVHEDGCEVSIRLNYIQVSNKNLYLSKAVDFSSHFLSSVTKGGDGPFGSRSSLVSDYSQSTSDTTEKVKRTKNFKTKKFQEKEQLTVCVLLCPYSCLLRPIC</sequence>
<dbReference type="GO" id="GO:0042995">
    <property type="term" value="C:cell projection"/>
    <property type="evidence" value="ECO:0007669"/>
    <property type="project" value="UniProtKB-SubCell"/>
</dbReference>
<dbReference type="KEGG" id="lww:102737461"/>
<gene>
    <name evidence="3" type="primary">LOC102737461</name>
</gene>
<name>A0A7F8QB27_LEPWE</name>
<dbReference type="AlphaFoldDB" id="A0A7F8QB27"/>
<dbReference type="GO" id="GO:0008270">
    <property type="term" value="F:zinc ion binding"/>
    <property type="evidence" value="ECO:0007669"/>
    <property type="project" value="UniProtKB-KW"/>
</dbReference>